<evidence type="ECO:0000313" key="1">
    <source>
        <dbReference type="EMBL" id="MFD1222793.1"/>
    </source>
</evidence>
<name>A0ABW3UPY3_9BACL</name>
<evidence type="ECO:0000313" key="2">
    <source>
        <dbReference type="Proteomes" id="UP001597180"/>
    </source>
</evidence>
<dbReference type="Proteomes" id="UP001597180">
    <property type="component" value="Unassembled WGS sequence"/>
</dbReference>
<accession>A0ABW3UPY3</accession>
<dbReference type="EMBL" id="JBHTLU010000031">
    <property type="protein sequence ID" value="MFD1222793.1"/>
    <property type="molecule type" value="Genomic_DNA"/>
</dbReference>
<dbReference type="RefSeq" id="WP_079913214.1">
    <property type="nucleotide sequence ID" value="NZ_BAABJG010000015.1"/>
</dbReference>
<keyword evidence="2" id="KW-1185">Reference proteome</keyword>
<sequence>MEDESPLYITGAAIKSLTSKLDLPTLEPIRQDWELEITDSSRVLEFIIFYEKHVLNENERFALMALIIASYDDYLSGGNVPDFVWTKIKYFLLKHFAIHKNKIIYWALEEENDIENCFAITPLMREVLENKTTIG</sequence>
<proteinExistence type="predicted"/>
<organism evidence="1 2">
    <name type="scientific">Paenibacillus vulneris</name>
    <dbReference type="NCBI Taxonomy" id="1133364"/>
    <lineage>
        <taxon>Bacteria</taxon>
        <taxon>Bacillati</taxon>
        <taxon>Bacillota</taxon>
        <taxon>Bacilli</taxon>
        <taxon>Bacillales</taxon>
        <taxon>Paenibacillaceae</taxon>
        <taxon>Paenibacillus</taxon>
    </lineage>
</organism>
<gene>
    <name evidence="1" type="ORF">ACFQ4B_22005</name>
</gene>
<reference evidence="2" key="1">
    <citation type="journal article" date="2019" name="Int. J. Syst. Evol. Microbiol.">
        <title>The Global Catalogue of Microorganisms (GCM) 10K type strain sequencing project: providing services to taxonomists for standard genome sequencing and annotation.</title>
        <authorList>
            <consortium name="The Broad Institute Genomics Platform"/>
            <consortium name="The Broad Institute Genome Sequencing Center for Infectious Disease"/>
            <person name="Wu L."/>
            <person name="Ma J."/>
        </authorList>
    </citation>
    <scope>NUCLEOTIDE SEQUENCE [LARGE SCALE GENOMIC DNA]</scope>
    <source>
        <strain evidence="2">CCUG 53270</strain>
    </source>
</reference>
<protein>
    <submittedName>
        <fullName evidence="1">Uncharacterized protein</fullName>
    </submittedName>
</protein>
<comment type="caution">
    <text evidence="1">The sequence shown here is derived from an EMBL/GenBank/DDBJ whole genome shotgun (WGS) entry which is preliminary data.</text>
</comment>